<proteinExistence type="predicted"/>
<protein>
    <submittedName>
        <fullName evidence="1">Uncharacterized protein</fullName>
    </submittedName>
</protein>
<comment type="caution">
    <text evidence="1">The sequence shown here is derived from an EMBL/GenBank/DDBJ whole genome shotgun (WGS) entry which is preliminary data.</text>
</comment>
<keyword evidence="2" id="KW-1185">Reference proteome</keyword>
<reference evidence="1 2" key="1">
    <citation type="submission" date="2024-01" db="EMBL/GenBank/DDBJ databases">
        <title>The complete chloroplast genome sequence of Lithospermum erythrorhizon: insights into the phylogenetic relationship among Boraginaceae species and the maternal lineages of purple gromwells.</title>
        <authorList>
            <person name="Okada T."/>
            <person name="Watanabe K."/>
        </authorList>
    </citation>
    <scope>NUCLEOTIDE SEQUENCE [LARGE SCALE GENOMIC DNA]</scope>
</reference>
<gene>
    <name evidence="1" type="ORF">LIER_14297</name>
</gene>
<accession>A0AAV3PYM5</accession>
<sequence>MNKLSANKVFDEIPSREEYHYPIVDMVIYDEYDDDDDLGLEERNGKQFSTTQVFDDFPERDDNDYPMIDQVLYDNYKDDQQIVDNNTISLRSSFFELEEKQFFTPGVFDKRPEWDIFVDEVVLDGYDNDHLNFDKDFSRVEKVCAAAKVLDASLVMYYSNDRPFHVLTKEVESTLVPEKLTDIQWPDSLQGIESLDNYFKPQHEITEGSHLFSDIASLSGEVNTCFTTIPSLQPDNQVTIVACTSSHKSCTLLNSGHTVVLHDSIIAAMKFNFIVCLMNSSSLLGELFDPGIIVRELDVFIEMGGGRMNIECSEETTHFVDNNYVSTRENLEKAMKNLHNLCNSLASIVDMSRYDSTLDANGVSTVTVEGKRYCSELQVNELSANELFDGRPDSIENNYFTVEKVLYDDYVEDDDYPIDSHIFNVHALSSTSRILGIICVKSLIDMESQVMNNISPTSQLTFEATNCQINGVSQRPCTYRYPLGLPASVGSHLSSKFAWTEFLNSPVHQRHFDSILVWDNMLNYEQTELKYKAVRVTFIGILWNKLWDPGIPINVDSFTVTSGLGGLNMATRYYNKQFIDLISEMAGKERCFKFGLNIFSLYLVQQSFSKEVSQFNDPFDFSCGYPQ</sequence>
<evidence type="ECO:0000313" key="1">
    <source>
        <dbReference type="EMBL" id="GAA0156919.1"/>
    </source>
</evidence>
<dbReference type="Proteomes" id="UP001454036">
    <property type="component" value="Unassembled WGS sequence"/>
</dbReference>
<evidence type="ECO:0000313" key="2">
    <source>
        <dbReference type="Proteomes" id="UP001454036"/>
    </source>
</evidence>
<dbReference type="EMBL" id="BAABME010002980">
    <property type="protein sequence ID" value="GAA0156919.1"/>
    <property type="molecule type" value="Genomic_DNA"/>
</dbReference>
<organism evidence="1 2">
    <name type="scientific">Lithospermum erythrorhizon</name>
    <name type="common">Purple gromwell</name>
    <name type="synonym">Lithospermum officinale var. erythrorhizon</name>
    <dbReference type="NCBI Taxonomy" id="34254"/>
    <lineage>
        <taxon>Eukaryota</taxon>
        <taxon>Viridiplantae</taxon>
        <taxon>Streptophyta</taxon>
        <taxon>Embryophyta</taxon>
        <taxon>Tracheophyta</taxon>
        <taxon>Spermatophyta</taxon>
        <taxon>Magnoliopsida</taxon>
        <taxon>eudicotyledons</taxon>
        <taxon>Gunneridae</taxon>
        <taxon>Pentapetalae</taxon>
        <taxon>asterids</taxon>
        <taxon>lamiids</taxon>
        <taxon>Boraginales</taxon>
        <taxon>Boraginaceae</taxon>
        <taxon>Boraginoideae</taxon>
        <taxon>Lithospermeae</taxon>
        <taxon>Lithospermum</taxon>
    </lineage>
</organism>
<name>A0AAV3PYM5_LITER</name>
<dbReference type="AlphaFoldDB" id="A0AAV3PYM5"/>